<evidence type="ECO:0000313" key="2">
    <source>
        <dbReference type="Proteomes" id="UP000294299"/>
    </source>
</evidence>
<dbReference type="KEGG" id="nfn:NFRAN_0624"/>
<accession>A0A484I762</accession>
<organism evidence="1 2">
    <name type="scientific">Candidatus Nitrosocosmicus franklandianus</name>
    <dbReference type="NCBI Taxonomy" id="1798806"/>
    <lineage>
        <taxon>Archaea</taxon>
        <taxon>Nitrososphaerota</taxon>
        <taxon>Nitrososphaeria</taxon>
        <taxon>Nitrososphaerales</taxon>
        <taxon>Nitrososphaeraceae</taxon>
        <taxon>Candidatus Nitrosocosmicus</taxon>
    </lineage>
</organism>
<proteinExistence type="predicted"/>
<protein>
    <submittedName>
        <fullName evidence="1">Uncharacterized protein</fullName>
    </submittedName>
</protein>
<dbReference type="EMBL" id="LR216287">
    <property type="protein sequence ID" value="VFJ12946.1"/>
    <property type="molecule type" value="Genomic_DNA"/>
</dbReference>
<dbReference type="Proteomes" id="UP000294299">
    <property type="component" value="Chromosome NFRAN"/>
</dbReference>
<dbReference type="AlphaFoldDB" id="A0A484I762"/>
<gene>
    <name evidence="1" type="ORF">NFRAN_0624</name>
</gene>
<dbReference type="GeneID" id="39420131"/>
<keyword evidence="2" id="KW-1185">Reference proteome</keyword>
<dbReference type="RefSeq" id="WP_134482946.1">
    <property type="nucleotide sequence ID" value="NZ_LR216287.1"/>
</dbReference>
<name>A0A484I762_9ARCH</name>
<reference evidence="1 2" key="1">
    <citation type="submission" date="2019-02" db="EMBL/GenBank/DDBJ databases">
        <authorList>
            <person name="Lehtovirta-Morley E L."/>
        </authorList>
    </citation>
    <scope>NUCLEOTIDE SEQUENCE [LARGE SCALE GENOMIC DNA]</scope>
    <source>
        <strain evidence="1">NFRAN1</strain>
    </source>
</reference>
<evidence type="ECO:0000313" key="1">
    <source>
        <dbReference type="EMBL" id="VFJ12946.1"/>
    </source>
</evidence>
<sequence>MYNAEVLIYPSNSFPMGKSFNDWCILWWKWLLTIEKSNNPAYDMTGKKAYINQSDPDVFFLCQTFEKSRIFPHRRIEILHKKKIFLPILNWISFRDEENQSEETLKSEAADKMNKIGMLEFYVNGKPVRDRLPEFRVRTPLFEVNLPNDNILGVKQGLTTVVSDGYWLFLESNLNKINISSLGSCSSGITEIGVNYQIIFTD</sequence>